<feature type="compositionally biased region" description="Acidic residues" evidence="1">
    <location>
        <begin position="342"/>
        <end position="351"/>
    </location>
</feature>
<feature type="transmembrane region" description="Helical" evidence="2">
    <location>
        <begin position="226"/>
        <end position="252"/>
    </location>
</feature>
<proteinExistence type="predicted"/>
<evidence type="ECO:0000256" key="1">
    <source>
        <dbReference type="SAM" id="MobiDB-lite"/>
    </source>
</evidence>
<accession>A0ABN2P7T8</accession>
<dbReference type="RefSeq" id="WP_344005277.1">
    <property type="nucleotide sequence ID" value="NZ_BAAAMY010000002.1"/>
</dbReference>
<feature type="region of interest" description="Disordered" evidence="1">
    <location>
        <begin position="335"/>
        <end position="365"/>
    </location>
</feature>
<gene>
    <name evidence="3" type="ORF">GCM10009737_12810</name>
</gene>
<dbReference type="Proteomes" id="UP001501612">
    <property type="component" value="Unassembled WGS sequence"/>
</dbReference>
<sequence length="365" mass="38961">MSPVVRSRRARPEGLTEALRATERWFVAQGLPYFVPEQRAAARAALRSRRTLVMLAVAVVVSLAAGVVLAAFVGDVAVAPATLTLLVGAGVAAYAGTALRAAPIARFALRRTLSGLRLLVPLVTRALPLLLLAITFLFINAEVWQVSATLDGAKLWLVVLLFSSFAVLFLVVRLPEELDAADVQADDARLVASCRRTPLEAHAAAVVAEQPTGGLAEVRRFERANLVLVLVIVQAAQVLLVATAVFGFLVLLGSIAMTETVQASWIAEERTTSLPGLGTLSVELAQVSVFLASFAGLSFTVYAVTDETYRDQFFTQVKGELDRAVGVRAVYLAGRREVGEHDPEDPEDDPEDPRGPADSGPDAAR</sequence>
<evidence type="ECO:0000313" key="4">
    <source>
        <dbReference type="Proteomes" id="UP001501612"/>
    </source>
</evidence>
<name>A0ABN2P7T8_9ACTN</name>
<evidence type="ECO:0000313" key="3">
    <source>
        <dbReference type="EMBL" id="GAA1912738.1"/>
    </source>
</evidence>
<evidence type="ECO:0008006" key="5">
    <source>
        <dbReference type="Google" id="ProtNLM"/>
    </source>
</evidence>
<evidence type="ECO:0000256" key="2">
    <source>
        <dbReference type="SAM" id="Phobius"/>
    </source>
</evidence>
<keyword evidence="2" id="KW-0812">Transmembrane</keyword>
<feature type="transmembrane region" description="Helical" evidence="2">
    <location>
        <begin position="78"/>
        <end position="97"/>
    </location>
</feature>
<keyword evidence="4" id="KW-1185">Reference proteome</keyword>
<protein>
    <recommendedName>
        <fullName evidence="5">Integral membrane protein</fullName>
    </recommendedName>
</protein>
<reference evidence="3 4" key="1">
    <citation type="journal article" date="2019" name="Int. J. Syst. Evol. Microbiol.">
        <title>The Global Catalogue of Microorganisms (GCM) 10K type strain sequencing project: providing services to taxonomists for standard genome sequencing and annotation.</title>
        <authorList>
            <consortium name="The Broad Institute Genomics Platform"/>
            <consortium name="The Broad Institute Genome Sequencing Center for Infectious Disease"/>
            <person name="Wu L."/>
            <person name="Ma J."/>
        </authorList>
    </citation>
    <scope>NUCLEOTIDE SEQUENCE [LARGE SCALE GENOMIC DNA]</scope>
    <source>
        <strain evidence="3 4">JCM 14046</strain>
    </source>
</reference>
<comment type="caution">
    <text evidence="3">The sequence shown here is derived from an EMBL/GenBank/DDBJ whole genome shotgun (WGS) entry which is preliminary data.</text>
</comment>
<feature type="transmembrane region" description="Helical" evidence="2">
    <location>
        <begin position="52"/>
        <end position="72"/>
    </location>
</feature>
<dbReference type="EMBL" id="BAAAMY010000002">
    <property type="protein sequence ID" value="GAA1912738.1"/>
    <property type="molecule type" value="Genomic_DNA"/>
</dbReference>
<feature type="transmembrane region" description="Helical" evidence="2">
    <location>
        <begin position="153"/>
        <end position="172"/>
    </location>
</feature>
<keyword evidence="2" id="KW-1133">Transmembrane helix</keyword>
<feature type="transmembrane region" description="Helical" evidence="2">
    <location>
        <begin position="284"/>
        <end position="304"/>
    </location>
</feature>
<keyword evidence="2" id="KW-0472">Membrane</keyword>
<organism evidence="3 4">
    <name type="scientific">Nocardioides lentus</name>
    <dbReference type="NCBI Taxonomy" id="338077"/>
    <lineage>
        <taxon>Bacteria</taxon>
        <taxon>Bacillati</taxon>
        <taxon>Actinomycetota</taxon>
        <taxon>Actinomycetes</taxon>
        <taxon>Propionibacteriales</taxon>
        <taxon>Nocardioidaceae</taxon>
        <taxon>Nocardioides</taxon>
    </lineage>
</organism>
<feature type="transmembrane region" description="Helical" evidence="2">
    <location>
        <begin position="118"/>
        <end position="141"/>
    </location>
</feature>